<evidence type="ECO:0000256" key="1">
    <source>
        <dbReference type="ARBA" id="ARBA00022898"/>
    </source>
</evidence>
<evidence type="ECO:0000313" key="4">
    <source>
        <dbReference type="EMBL" id="MBC5841207.1"/>
    </source>
</evidence>
<keyword evidence="4" id="KW-0032">Aminotransferase</keyword>
<evidence type="ECO:0000256" key="2">
    <source>
        <dbReference type="ARBA" id="ARBA00037999"/>
    </source>
</evidence>
<dbReference type="Gene3D" id="3.40.640.10">
    <property type="entry name" value="Type I PLP-dependent aspartate aminotransferase-like (Major domain)"/>
    <property type="match status" value="1"/>
</dbReference>
<keyword evidence="5" id="KW-1185">Reference proteome</keyword>
<keyword evidence="1 3" id="KW-0663">Pyridoxal phosphate</keyword>
<sequence>MIPFLDLKKINAAYEYAFQDKLKSVLASGWYVLGNEVKAFETQFAAYCNAKYCIGAGNGFDALVLIFKGYIQLGKLQKGDEVIVPANTFIASILAIMEAGLVPILVEPKLETYNLNTDLISGKITFKTKAVLAVHLYGQLAEMEAILAIAKEHDFLVIEDAAQSHGAYFEEESKSGLVKRGDAQAYSFYPGKNLGALGDGGAVVTNDEALAKVVSTLRNYGSETKYYYEFQGVNSRLDELQAAFLNIKLPNLDRDNDKRRVIASRYLSEINNKKIVLPSWDKSTNHVFHLFVIRTKNRQELQEYLHQNGIETIIHYPVPPHKQSALTAYNNLSFPITEQIHDEVLSLPISPALTNEEVDLIVKIINQY</sequence>
<dbReference type="RefSeq" id="WP_187009799.1">
    <property type="nucleotide sequence ID" value="NZ_JACRUI010000002.1"/>
</dbReference>
<organism evidence="4 5">
    <name type="scientific">Flavobacterium kayseriense</name>
    <dbReference type="NCBI Taxonomy" id="2764714"/>
    <lineage>
        <taxon>Bacteria</taxon>
        <taxon>Pseudomonadati</taxon>
        <taxon>Bacteroidota</taxon>
        <taxon>Flavobacteriia</taxon>
        <taxon>Flavobacteriales</taxon>
        <taxon>Flavobacteriaceae</taxon>
        <taxon>Flavobacterium</taxon>
    </lineage>
</organism>
<dbReference type="Gene3D" id="3.90.1150.10">
    <property type="entry name" value="Aspartate Aminotransferase, domain 1"/>
    <property type="match status" value="1"/>
</dbReference>
<proteinExistence type="inferred from homology"/>
<dbReference type="InterPro" id="IPR015424">
    <property type="entry name" value="PyrdxlP-dep_Trfase"/>
</dbReference>
<dbReference type="PANTHER" id="PTHR30244">
    <property type="entry name" value="TRANSAMINASE"/>
    <property type="match status" value="1"/>
</dbReference>
<dbReference type="InterPro" id="IPR015422">
    <property type="entry name" value="PyrdxlP-dep_Trfase_small"/>
</dbReference>
<gene>
    <name evidence="4" type="ORF">H8R23_07290</name>
</gene>
<comment type="caution">
    <text evidence="4">The sequence shown here is derived from an EMBL/GenBank/DDBJ whole genome shotgun (WGS) entry which is preliminary data.</text>
</comment>
<dbReference type="CDD" id="cd00616">
    <property type="entry name" value="AHBA_syn"/>
    <property type="match status" value="1"/>
</dbReference>
<dbReference type="InterPro" id="IPR015421">
    <property type="entry name" value="PyrdxlP-dep_Trfase_major"/>
</dbReference>
<dbReference type="Pfam" id="PF01041">
    <property type="entry name" value="DegT_DnrJ_EryC1"/>
    <property type="match status" value="1"/>
</dbReference>
<dbReference type="InterPro" id="IPR000653">
    <property type="entry name" value="DegT/StrS_aminotransferase"/>
</dbReference>
<evidence type="ECO:0000256" key="3">
    <source>
        <dbReference type="RuleBase" id="RU004508"/>
    </source>
</evidence>
<evidence type="ECO:0000313" key="5">
    <source>
        <dbReference type="Proteomes" id="UP000629963"/>
    </source>
</evidence>
<protein>
    <submittedName>
        <fullName evidence="4">DegT/DnrJ/EryC1/StrS family aminotransferase</fullName>
    </submittedName>
</protein>
<comment type="similarity">
    <text evidence="2 3">Belongs to the DegT/DnrJ/EryC1 family.</text>
</comment>
<keyword evidence="4" id="KW-0808">Transferase</keyword>
<dbReference type="SUPFAM" id="SSF53383">
    <property type="entry name" value="PLP-dependent transferases"/>
    <property type="match status" value="1"/>
</dbReference>
<dbReference type="Proteomes" id="UP000629963">
    <property type="component" value="Unassembled WGS sequence"/>
</dbReference>
<name>A0ABR7J7M3_9FLAO</name>
<dbReference type="GO" id="GO:0008483">
    <property type="term" value="F:transaminase activity"/>
    <property type="evidence" value="ECO:0007669"/>
    <property type="project" value="UniProtKB-KW"/>
</dbReference>
<dbReference type="EMBL" id="JACRUJ010000002">
    <property type="protein sequence ID" value="MBC5841207.1"/>
    <property type="molecule type" value="Genomic_DNA"/>
</dbReference>
<dbReference type="PANTHER" id="PTHR30244:SF36">
    <property type="entry name" value="3-OXO-GLUCOSE-6-PHOSPHATE:GLUTAMATE AMINOTRANSFERASE"/>
    <property type="match status" value="1"/>
</dbReference>
<dbReference type="PIRSF" id="PIRSF000390">
    <property type="entry name" value="PLP_StrS"/>
    <property type="match status" value="1"/>
</dbReference>
<reference evidence="4 5" key="1">
    <citation type="submission" date="2020-08" db="EMBL/GenBank/DDBJ databases">
        <title>Description of novel Flavobacterium F-380 isolate.</title>
        <authorList>
            <person name="Saticioglu I.B."/>
            <person name="Duman M."/>
            <person name="Altun S."/>
        </authorList>
    </citation>
    <scope>NUCLEOTIDE SEQUENCE [LARGE SCALE GENOMIC DNA]</scope>
    <source>
        <strain evidence="4 5">F-380</strain>
    </source>
</reference>
<accession>A0ABR7J7M3</accession>